<accession>A0A392WAD9</accession>
<evidence type="ECO:0000313" key="2">
    <source>
        <dbReference type="Proteomes" id="UP000265520"/>
    </source>
</evidence>
<proteinExistence type="predicted"/>
<evidence type="ECO:0000313" key="1">
    <source>
        <dbReference type="EMBL" id="MCI97216.1"/>
    </source>
</evidence>
<comment type="caution">
    <text evidence="1">The sequence shown here is derived from an EMBL/GenBank/DDBJ whole genome shotgun (WGS) entry which is preliminary data.</text>
</comment>
<feature type="non-terminal residue" evidence="1">
    <location>
        <position position="1"/>
    </location>
</feature>
<dbReference type="EMBL" id="LXQA011436217">
    <property type="protein sequence ID" value="MCI97216.1"/>
    <property type="molecule type" value="Genomic_DNA"/>
</dbReference>
<sequence>PDRPGYRFLPVLIRFTRFSPGSLAKRFYGLPGPDAGPVPG</sequence>
<dbReference type="AlphaFoldDB" id="A0A392WAD9"/>
<organism evidence="1 2">
    <name type="scientific">Trifolium medium</name>
    <dbReference type="NCBI Taxonomy" id="97028"/>
    <lineage>
        <taxon>Eukaryota</taxon>
        <taxon>Viridiplantae</taxon>
        <taxon>Streptophyta</taxon>
        <taxon>Embryophyta</taxon>
        <taxon>Tracheophyta</taxon>
        <taxon>Spermatophyta</taxon>
        <taxon>Magnoliopsida</taxon>
        <taxon>eudicotyledons</taxon>
        <taxon>Gunneridae</taxon>
        <taxon>Pentapetalae</taxon>
        <taxon>rosids</taxon>
        <taxon>fabids</taxon>
        <taxon>Fabales</taxon>
        <taxon>Fabaceae</taxon>
        <taxon>Papilionoideae</taxon>
        <taxon>50 kb inversion clade</taxon>
        <taxon>NPAAA clade</taxon>
        <taxon>Hologalegina</taxon>
        <taxon>IRL clade</taxon>
        <taxon>Trifolieae</taxon>
        <taxon>Trifolium</taxon>
    </lineage>
</organism>
<dbReference type="Proteomes" id="UP000265520">
    <property type="component" value="Unassembled WGS sequence"/>
</dbReference>
<keyword evidence="2" id="KW-1185">Reference proteome</keyword>
<protein>
    <submittedName>
        <fullName evidence="1">Uncharacterized protein</fullName>
    </submittedName>
</protein>
<name>A0A392WAD9_9FABA</name>
<reference evidence="1 2" key="1">
    <citation type="journal article" date="2018" name="Front. Plant Sci.">
        <title>Red Clover (Trifolium pratense) and Zigzag Clover (T. medium) - A Picture of Genomic Similarities and Differences.</title>
        <authorList>
            <person name="Dluhosova J."/>
            <person name="Istvanek J."/>
            <person name="Nedelnik J."/>
            <person name="Repkova J."/>
        </authorList>
    </citation>
    <scope>NUCLEOTIDE SEQUENCE [LARGE SCALE GENOMIC DNA]</scope>
    <source>
        <strain evidence="2">cv. 10/8</strain>
        <tissue evidence="1">Leaf</tissue>
    </source>
</reference>